<dbReference type="Pfam" id="PF09348">
    <property type="entry name" value="DUF1990"/>
    <property type="match status" value="1"/>
</dbReference>
<dbReference type="InterPro" id="IPR014457">
    <property type="entry name" value="UCP010260"/>
</dbReference>
<evidence type="ECO:0000313" key="3">
    <source>
        <dbReference type="Proteomes" id="UP000318313"/>
    </source>
</evidence>
<reference evidence="2 3" key="1">
    <citation type="submission" date="2019-03" db="EMBL/GenBank/DDBJ databases">
        <title>Deep-cultivation of Planctomycetes and their phenomic and genomic characterization uncovers novel biology.</title>
        <authorList>
            <person name="Wiegand S."/>
            <person name="Jogler M."/>
            <person name="Boedeker C."/>
            <person name="Pinto D."/>
            <person name="Vollmers J."/>
            <person name="Rivas-Marin E."/>
            <person name="Kohn T."/>
            <person name="Peeters S.H."/>
            <person name="Heuer A."/>
            <person name="Rast P."/>
            <person name="Oberbeckmann S."/>
            <person name="Bunk B."/>
            <person name="Jeske O."/>
            <person name="Meyerdierks A."/>
            <person name="Storesund J.E."/>
            <person name="Kallscheuer N."/>
            <person name="Luecker S."/>
            <person name="Lage O.M."/>
            <person name="Pohl T."/>
            <person name="Merkel B.J."/>
            <person name="Hornburger P."/>
            <person name="Mueller R.-W."/>
            <person name="Bruemmer F."/>
            <person name="Labrenz M."/>
            <person name="Spormann A.M."/>
            <person name="Op den Camp H."/>
            <person name="Overmann J."/>
            <person name="Amann R."/>
            <person name="Jetten M.S.M."/>
            <person name="Mascher T."/>
            <person name="Medema M.H."/>
            <person name="Devos D.P."/>
            <person name="Kaster A.-K."/>
            <person name="Ovreas L."/>
            <person name="Rohde M."/>
            <person name="Galperin M.Y."/>
            <person name="Jogler C."/>
        </authorList>
    </citation>
    <scope>NUCLEOTIDE SEQUENCE [LARGE SCALE GENOMIC DNA]</scope>
    <source>
        <strain evidence="2 3">Enr17</strain>
    </source>
</reference>
<evidence type="ECO:0000259" key="1">
    <source>
        <dbReference type="Pfam" id="PF09348"/>
    </source>
</evidence>
<protein>
    <recommendedName>
        <fullName evidence="1">DUF1990 domain-containing protein</fullName>
    </recommendedName>
</protein>
<organism evidence="2 3">
    <name type="scientific">Gimesia fumaroli</name>
    <dbReference type="NCBI Taxonomy" id="2527976"/>
    <lineage>
        <taxon>Bacteria</taxon>
        <taxon>Pseudomonadati</taxon>
        <taxon>Planctomycetota</taxon>
        <taxon>Planctomycetia</taxon>
        <taxon>Planctomycetales</taxon>
        <taxon>Planctomycetaceae</taxon>
        <taxon>Gimesia</taxon>
    </lineage>
</organism>
<proteinExistence type="predicted"/>
<dbReference type="KEGG" id="gfm:Enr17x_38780"/>
<dbReference type="RefSeq" id="WP_145311214.1">
    <property type="nucleotide sequence ID" value="NZ_CP037452.1"/>
</dbReference>
<dbReference type="InterPro" id="IPR018960">
    <property type="entry name" value="DUF1990"/>
</dbReference>
<keyword evidence="3" id="KW-1185">Reference proteome</keyword>
<dbReference type="EMBL" id="CP037452">
    <property type="protein sequence ID" value="QDV51819.1"/>
    <property type="molecule type" value="Genomic_DNA"/>
</dbReference>
<sequence>MFLFKQPESEQIADFIAAQARLEFTYPDAGATTLPTPPAGYQIDHNRICLGQGKALYELAKQALVDWQHYRFDWLTLHRPDAAPEAGQTVAALAHVLGIWVLNACRVVYVVEEAEPLCRFAFAYGTLPEHAESGEERFQVEWHADDDRVWYDLYAFSRPGQLLSKMAYPYVRIKQKQFARESLQAMQAAVLPNDG</sequence>
<dbReference type="PANTHER" id="PTHR34202">
    <property type="entry name" value="UPF0548 PROTEIN"/>
    <property type="match status" value="1"/>
</dbReference>
<name>A0A518IFF2_9PLAN</name>
<dbReference type="PANTHER" id="PTHR34202:SF1">
    <property type="entry name" value="UPF0548 PROTEIN"/>
    <property type="match status" value="1"/>
</dbReference>
<dbReference type="PIRSF" id="PIRSF010260">
    <property type="entry name" value="UCP010260"/>
    <property type="match status" value="1"/>
</dbReference>
<gene>
    <name evidence="2" type="ORF">Enr17x_38780</name>
</gene>
<dbReference type="Proteomes" id="UP000318313">
    <property type="component" value="Chromosome"/>
</dbReference>
<accession>A0A518IFF2</accession>
<feature type="domain" description="DUF1990" evidence="1">
    <location>
        <begin position="25"/>
        <end position="185"/>
    </location>
</feature>
<dbReference type="AlphaFoldDB" id="A0A518IFF2"/>
<evidence type="ECO:0000313" key="2">
    <source>
        <dbReference type="EMBL" id="QDV51819.1"/>
    </source>
</evidence>
<dbReference type="OrthoDB" id="120660at2"/>